<evidence type="ECO:0000313" key="3">
    <source>
        <dbReference type="EMBL" id="MBL6077605.1"/>
    </source>
</evidence>
<proteinExistence type="predicted"/>
<protein>
    <submittedName>
        <fullName evidence="3">Malonyl-CoA decarboxylase</fullName>
    </submittedName>
</protein>
<accession>A0ABS1U0G9</accession>
<evidence type="ECO:0000313" key="4">
    <source>
        <dbReference type="Proteomes" id="UP000660885"/>
    </source>
</evidence>
<dbReference type="Proteomes" id="UP000660885">
    <property type="component" value="Unassembled WGS sequence"/>
</dbReference>
<comment type="caution">
    <text evidence="3">The sequence shown here is derived from an EMBL/GenBank/DDBJ whole genome shotgun (WGS) entry which is preliminary data.</text>
</comment>
<dbReference type="InterPro" id="IPR035372">
    <property type="entry name" value="MCD_N"/>
</dbReference>
<dbReference type="Gene3D" id="3.40.630.150">
    <property type="entry name" value="Malonyl-CoA decarboxylase, catalytic domain"/>
    <property type="match status" value="1"/>
</dbReference>
<keyword evidence="4" id="KW-1185">Reference proteome</keyword>
<reference evidence="3 4" key="1">
    <citation type="submission" date="2021-01" db="EMBL/GenBank/DDBJ databases">
        <title>Belnapia mucosa sp. nov. and Belnapia arida sp. nov., isolated from the Tabernas Desert (Almeria, Spain).</title>
        <authorList>
            <person name="Molina-Menor E."/>
            <person name="Vidal-Verdu A."/>
            <person name="Calonge A."/>
            <person name="Satari L."/>
            <person name="Pereto J."/>
            <person name="Porcar M."/>
        </authorList>
    </citation>
    <scope>NUCLEOTIDE SEQUENCE [LARGE SCALE GENOMIC DNA]</scope>
    <source>
        <strain evidence="3 4">T18</strain>
    </source>
</reference>
<dbReference type="Pfam" id="PF17408">
    <property type="entry name" value="MCD_N"/>
    <property type="match status" value="1"/>
</dbReference>
<gene>
    <name evidence="3" type="ORF">JMJ56_06275</name>
</gene>
<dbReference type="Gene3D" id="1.20.140.90">
    <property type="entry name" value="Malonyl-CoA decarboxylase, oligemerization domain"/>
    <property type="match status" value="1"/>
</dbReference>
<dbReference type="InterPro" id="IPR042303">
    <property type="entry name" value="Malonyl_CoA_deC_C_sf"/>
</dbReference>
<evidence type="ECO:0000259" key="2">
    <source>
        <dbReference type="Pfam" id="PF17408"/>
    </source>
</evidence>
<sequence>MPPVALSLSDSRTWLERVWSSIADRGRAYADVPSSRLPPLDRARHLTEALLSERGEASGAAVARELHESLAQLVGEDRVAFLRFLAEGFGPDPERLRRAAEAWMAEPTAEAAARLAEAAEPPRQELLRRMNMAPGGTTTLVGLRKELAGLIRGEPALRVLDSDLRHLFASWFNRGFLELRRIDWQTPAAVLEKLIRYEAVHEIQGWEDLRRRLDADRRCFAFFHPALPGEPLIFVEVALVQGLAAAVQPLLARDEPPADPARADTAIFYSISNCQEGLRGISFGNFLIKQVVEELKAELPQLTTFSTLSPVPGFRRWLEREIASPPEEGLFRPEEAALLTATAAAEDEPAALHALTEGEWWQEEAKREALHGPLLRLAATYLTRPAAGKPGIDPVARFHLGNGARLERVNWLGNTSARGMRESFGVMVNYLYDRDQIEANHERFVHSGHVARSAAVEALLQAPKPEAAPSRSALARLLGGEEKPGGKPA</sequence>
<evidence type="ECO:0000259" key="1">
    <source>
        <dbReference type="Pfam" id="PF05292"/>
    </source>
</evidence>
<feature type="domain" description="Malonyl-CoA decarboxylase N-terminal" evidence="2">
    <location>
        <begin position="89"/>
        <end position="172"/>
    </location>
</feature>
<name>A0ABS1U0G9_9PROT</name>
<dbReference type="InterPro" id="IPR038351">
    <property type="entry name" value="MCD_N_sf"/>
</dbReference>
<dbReference type="InterPro" id="IPR007956">
    <property type="entry name" value="Malonyl_CoA_deC_C"/>
</dbReference>
<organism evidence="3 4">
    <name type="scientific">Belnapia arida</name>
    <dbReference type="NCBI Taxonomy" id="2804533"/>
    <lineage>
        <taxon>Bacteria</taxon>
        <taxon>Pseudomonadati</taxon>
        <taxon>Pseudomonadota</taxon>
        <taxon>Alphaproteobacteria</taxon>
        <taxon>Acetobacterales</taxon>
        <taxon>Roseomonadaceae</taxon>
        <taxon>Belnapia</taxon>
    </lineage>
</organism>
<dbReference type="PANTHER" id="PTHR28641:SF1">
    <property type="entry name" value="MALONYL-COA DECARBOXYLASE, MITOCHONDRIAL"/>
    <property type="match status" value="1"/>
</dbReference>
<feature type="domain" description="Malonyl-CoA decarboxylase C-terminal" evidence="1">
    <location>
        <begin position="175"/>
        <end position="433"/>
    </location>
</feature>
<dbReference type="PANTHER" id="PTHR28641">
    <property type="match status" value="1"/>
</dbReference>
<dbReference type="RefSeq" id="WP_202830698.1">
    <property type="nucleotide sequence ID" value="NZ_JAETWB010000001.1"/>
</dbReference>
<dbReference type="Pfam" id="PF05292">
    <property type="entry name" value="MCD"/>
    <property type="match status" value="1"/>
</dbReference>
<dbReference type="InterPro" id="IPR038917">
    <property type="entry name" value="Malonyl_CoA_deC"/>
</dbReference>
<dbReference type="EMBL" id="JAETWB010000001">
    <property type="protein sequence ID" value="MBL6077605.1"/>
    <property type="molecule type" value="Genomic_DNA"/>
</dbReference>